<accession>A0ABW7EGW5</accession>
<gene>
    <name evidence="1" type="ORF">ACG02S_00720</name>
</gene>
<protein>
    <recommendedName>
        <fullName evidence="3">Transposase, Mutator family</fullName>
    </recommendedName>
</protein>
<evidence type="ECO:0008006" key="3">
    <source>
        <dbReference type="Google" id="ProtNLM"/>
    </source>
</evidence>
<sequence>MDAKPEVLRDALRTDNMPDDFMAHIGTLLDEAPMSMLAKVVEQIHADDGIHHGAGVVQHAQPGQVVEARTGYRPASVLKDQQAMRRQDRHAPAGSAWVKRGCRPWAVSNEVAGCMRWLAWKAERRAGKH</sequence>
<reference evidence="1 2" key="1">
    <citation type="submission" date="2024-09" db="EMBL/GenBank/DDBJ databases">
        <title>Novel species of the genus Pelomonas and Roseateles isolated from streams.</title>
        <authorList>
            <person name="Lu H."/>
        </authorList>
    </citation>
    <scope>NUCLEOTIDE SEQUENCE [LARGE SCALE GENOMIC DNA]</scope>
    <source>
        <strain evidence="1 2">DC23W</strain>
    </source>
</reference>
<name>A0ABW7EGW5_9BURK</name>
<dbReference type="RefSeq" id="WP_394468520.1">
    <property type="nucleotide sequence ID" value="NZ_JBIGHY010000001.1"/>
</dbReference>
<dbReference type="EMBL" id="JBIGHY010000001">
    <property type="protein sequence ID" value="MFG6412412.1"/>
    <property type="molecule type" value="Genomic_DNA"/>
</dbReference>
<organism evidence="1 2">
    <name type="scientific">Pelomonas dachongensis</name>
    <dbReference type="NCBI Taxonomy" id="3299029"/>
    <lineage>
        <taxon>Bacteria</taxon>
        <taxon>Pseudomonadati</taxon>
        <taxon>Pseudomonadota</taxon>
        <taxon>Betaproteobacteria</taxon>
        <taxon>Burkholderiales</taxon>
        <taxon>Sphaerotilaceae</taxon>
        <taxon>Roseateles</taxon>
    </lineage>
</organism>
<proteinExistence type="predicted"/>
<evidence type="ECO:0000313" key="1">
    <source>
        <dbReference type="EMBL" id="MFG6412412.1"/>
    </source>
</evidence>
<keyword evidence="2" id="KW-1185">Reference proteome</keyword>
<comment type="caution">
    <text evidence="1">The sequence shown here is derived from an EMBL/GenBank/DDBJ whole genome shotgun (WGS) entry which is preliminary data.</text>
</comment>
<evidence type="ECO:0000313" key="2">
    <source>
        <dbReference type="Proteomes" id="UP001606300"/>
    </source>
</evidence>
<dbReference type="Proteomes" id="UP001606300">
    <property type="component" value="Unassembled WGS sequence"/>
</dbReference>